<feature type="transmembrane region" description="Helical" evidence="3">
    <location>
        <begin position="151"/>
        <end position="168"/>
    </location>
</feature>
<dbReference type="Pfam" id="PF13779">
    <property type="entry name" value="DUF4175"/>
    <property type="match status" value="2"/>
</dbReference>
<keyword evidence="3" id="KW-0472">Membrane</keyword>
<keyword evidence="5" id="KW-1185">Reference proteome</keyword>
<dbReference type="AlphaFoldDB" id="A0A1B1AFN9"/>
<dbReference type="InterPro" id="IPR012683">
    <property type="entry name" value="CHP02302_TM"/>
</dbReference>
<organism evidence="4 5">
    <name type="scientific">Candidatus Viadribacter manganicus</name>
    <dbReference type="NCBI Taxonomy" id="1759059"/>
    <lineage>
        <taxon>Bacteria</taxon>
        <taxon>Pseudomonadati</taxon>
        <taxon>Pseudomonadota</taxon>
        <taxon>Alphaproteobacteria</taxon>
        <taxon>Hyphomonadales</taxon>
        <taxon>Hyphomonadaceae</taxon>
        <taxon>Candidatus Viadribacter</taxon>
    </lineage>
</organism>
<keyword evidence="3" id="KW-0812">Transmembrane</keyword>
<feature type="compositionally biased region" description="Basic and acidic residues" evidence="2">
    <location>
        <begin position="766"/>
        <end position="786"/>
    </location>
</feature>
<keyword evidence="3" id="KW-1133">Transmembrane helix</keyword>
<evidence type="ECO:0000256" key="1">
    <source>
        <dbReference type="SAM" id="Coils"/>
    </source>
</evidence>
<protein>
    <recommendedName>
        <fullName evidence="6">DUF4175 domain-containing protein</fullName>
    </recommendedName>
</protein>
<evidence type="ECO:0008006" key="6">
    <source>
        <dbReference type="Google" id="ProtNLM"/>
    </source>
</evidence>
<keyword evidence="1" id="KW-0175">Coiled coil</keyword>
<reference evidence="4 5" key="1">
    <citation type="submission" date="2015-11" db="EMBL/GenBank/DDBJ databases">
        <title>Whole-Genome Sequence of Candidatus Oderbacter manganicum from the National Park Lower Oder Valley, Germany.</title>
        <authorList>
            <person name="Braun B."/>
            <person name="Liere K."/>
            <person name="Szewzyk U."/>
        </authorList>
    </citation>
    <scope>NUCLEOTIDE SEQUENCE [LARGE SCALE GENOMIC DNA]</scope>
    <source>
        <strain evidence="4 5">OTSz_A_272</strain>
    </source>
</reference>
<feature type="region of interest" description="Disordered" evidence="2">
    <location>
        <begin position="336"/>
        <end position="357"/>
    </location>
</feature>
<feature type="region of interest" description="Disordered" evidence="2">
    <location>
        <begin position="668"/>
        <end position="821"/>
    </location>
</feature>
<accession>A0A1B1AFN9</accession>
<evidence type="ECO:0000313" key="4">
    <source>
        <dbReference type="EMBL" id="ANP45360.1"/>
    </source>
</evidence>
<dbReference type="InParanoid" id="A0A1B1AFN9"/>
<feature type="compositionally biased region" description="Gly residues" evidence="2">
    <location>
        <begin position="688"/>
        <end position="702"/>
    </location>
</feature>
<dbReference type="OrthoDB" id="8477685at2"/>
<evidence type="ECO:0000256" key="2">
    <source>
        <dbReference type="SAM" id="MobiDB-lite"/>
    </source>
</evidence>
<feature type="transmembrane region" description="Helical" evidence="3">
    <location>
        <begin position="26"/>
        <end position="48"/>
    </location>
</feature>
<gene>
    <name evidence="4" type="ORF">ATE48_05250</name>
</gene>
<name>A0A1B1AFN9_9PROT</name>
<dbReference type="EMBL" id="CP013244">
    <property type="protein sequence ID" value="ANP45360.1"/>
    <property type="molecule type" value="Genomic_DNA"/>
</dbReference>
<dbReference type="RefSeq" id="WP_066768527.1">
    <property type="nucleotide sequence ID" value="NZ_CP013244.1"/>
</dbReference>
<feature type="compositionally biased region" description="Basic and acidic residues" evidence="2">
    <location>
        <begin position="740"/>
        <end position="753"/>
    </location>
</feature>
<feature type="coiled-coil region" evidence="1">
    <location>
        <begin position="529"/>
        <end position="638"/>
    </location>
</feature>
<dbReference type="STRING" id="1759059.ATE48_05250"/>
<dbReference type="KEGG" id="cbot:ATE48_05250"/>
<evidence type="ECO:0000313" key="5">
    <source>
        <dbReference type="Proteomes" id="UP000092498"/>
    </source>
</evidence>
<dbReference type="Proteomes" id="UP000092498">
    <property type="component" value="Chromosome"/>
</dbReference>
<feature type="compositionally biased region" description="Basic and acidic residues" evidence="2">
    <location>
        <begin position="673"/>
        <end position="683"/>
    </location>
</feature>
<sequence>MKHQDALNQLARETKRARRNLALERLLRAGLVLLGAMAVWTAFALLGGHERLPLLLQTLSAIFALVLFVYLGVRARREWRAPTEEEARARLAADSRMDAGSFDALRDQPTKYDPFSIALWNRERERLLENADNVRLGPPRPRLDELDPYKLRYGALALMVIGFAIAGTQSGDRLARAFLPDPGPLLGDQEMAIEAWATPADYTHAAPISLSDLEGQRVVTPPSVRVTVRVMGPAGAPVLRFNGQGGQRSARFTEAADGAWEAQLDIPGRGELRIVRFHTRARWRLAPAPDTEPRASWDAPISTLSDERVSLSWKARDDYGVRRLVLRVTPLDPPDGLVRADPVDTELEAPAGDPREAEAETEIDLAAHPYAGMEVEARIVAIDALGQEGVSDPLRVTLPEKIFLQPLARAAIEIRRHILAERRSYRNGPGVQRRRVPAGDILLGNERIETRDYDTRPALQRAPEGIQRAARLIDALTMEPQDHYFRDLAVYFGFRNARSQLAVARDPDEADIAADTLWRTALRAEYGGAADARRALEEAQRQLAEALAQGAPQERVRQLLEALRRATENYMQALVQEALRSGESPQNMEDTEDQATLSERDIQSMLQRVQELSEQGRNAEAQQLLAQLAQLLSNLDVQLSQGGEGEGDRQGGEGDEAMQQSIDELSQTMGEQRALRDETRQEQHQQQGQGGSGGDQQGGQGGDELAQRQSDLRQGLAEAQRMADEAGAAPSNDLNAAGEAMRRAEDALRRGDLEGAEAAQSAALDNLREGAEALSAELRERGRGGEEQGPGGNRDPLGRQSGAGNADGEGTVPTTADPVRAREIFDEIRRRAQDPNRPEAEREYLRRLLDRFGDS</sequence>
<feature type="transmembrane region" description="Helical" evidence="3">
    <location>
        <begin position="54"/>
        <end position="73"/>
    </location>
</feature>
<evidence type="ECO:0000256" key="3">
    <source>
        <dbReference type="SAM" id="Phobius"/>
    </source>
</evidence>
<proteinExistence type="predicted"/>